<dbReference type="InterPro" id="IPR050210">
    <property type="entry name" value="tRNA_Adenine-N(6)_MTase"/>
</dbReference>
<dbReference type="CDD" id="cd02440">
    <property type="entry name" value="AdoMet_MTases"/>
    <property type="match status" value="1"/>
</dbReference>
<gene>
    <name evidence="2" type="ORF">ACFSUD_11530</name>
</gene>
<dbReference type="SUPFAM" id="SSF53335">
    <property type="entry name" value="S-adenosyl-L-methionine-dependent methyltransferases"/>
    <property type="match status" value="1"/>
</dbReference>
<name>A0ABW5U2S2_9RHOB</name>
<keyword evidence="3" id="KW-1185">Reference proteome</keyword>
<sequence length="250" mass="27032">MSGFSEDALTRDAFLGGRLHLWQPRSGYRAGVDPVLLAASVPAVAGQRVLELGCGVGAAILCLGARVPGLRLTGVERMPDHAALARRNGGTALEVVTADLSALPLEVRQRQFDHVLANPPYFDRGASISSQHRARESAHGEQTPLAEWVRVAGKRLAPKGQMHFIHRAERLPDLLRALPPDLGSIEVLPLIPREGRPAERVILRARKNGRAAFRLLAGLVMHEGARHLHDGDSFVPAIRAVLREGAALTF</sequence>
<dbReference type="Pfam" id="PF13649">
    <property type="entry name" value="Methyltransf_25"/>
    <property type="match status" value="1"/>
</dbReference>
<dbReference type="EMBL" id="JBHUMP010000009">
    <property type="protein sequence ID" value="MFD2740206.1"/>
    <property type="molecule type" value="Genomic_DNA"/>
</dbReference>
<dbReference type="InterPro" id="IPR029063">
    <property type="entry name" value="SAM-dependent_MTases_sf"/>
</dbReference>
<evidence type="ECO:0000259" key="1">
    <source>
        <dbReference type="Pfam" id="PF13649"/>
    </source>
</evidence>
<dbReference type="Gene3D" id="3.40.50.150">
    <property type="entry name" value="Vaccinia Virus protein VP39"/>
    <property type="match status" value="1"/>
</dbReference>
<keyword evidence="2" id="KW-0489">Methyltransferase</keyword>
<feature type="domain" description="Methyltransferase" evidence="1">
    <location>
        <begin position="49"/>
        <end position="117"/>
    </location>
</feature>
<proteinExistence type="predicted"/>
<evidence type="ECO:0000313" key="2">
    <source>
        <dbReference type="EMBL" id="MFD2740206.1"/>
    </source>
</evidence>
<protein>
    <submittedName>
        <fullName evidence="2">tRNA1(Val) (Adenine(37)-N6)-methyltransferase</fullName>
        <ecNumber evidence="2">2.1.1.223</ecNumber>
    </submittedName>
</protein>
<comment type="caution">
    <text evidence="2">The sequence shown here is derived from an EMBL/GenBank/DDBJ whole genome shotgun (WGS) entry which is preliminary data.</text>
</comment>
<dbReference type="PROSITE" id="PS00092">
    <property type="entry name" value="N6_MTASE"/>
    <property type="match status" value="1"/>
</dbReference>
<evidence type="ECO:0000313" key="3">
    <source>
        <dbReference type="Proteomes" id="UP001597474"/>
    </source>
</evidence>
<dbReference type="InterPro" id="IPR002052">
    <property type="entry name" value="DNA_methylase_N6_adenine_CS"/>
</dbReference>
<dbReference type="PANTHER" id="PTHR47739">
    <property type="entry name" value="TRNA1(VAL) (ADENINE(37)-N6)-METHYLTRANSFERASE"/>
    <property type="match status" value="1"/>
</dbReference>
<dbReference type="GO" id="GO:0008168">
    <property type="term" value="F:methyltransferase activity"/>
    <property type="evidence" value="ECO:0007669"/>
    <property type="project" value="UniProtKB-KW"/>
</dbReference>
<dbReference type="InterPro" id="IPR041698">
    <property type="entry name" value="Methyltransf_25"/>
</dbReference>
<dbReference type="RefSeq" id="WP_386374546.1">
    <property type="nucleotide sequence ID" value="NZ_JBHUMP010000009.1"/>
</dbReference>
<accession>A0ABW5U2S2</accession>
<organism evidence="2 3">
    <name type="scientific">Sulfitobacter aestuarii</name>
    <dbReference type="NCBI Taxonomy" id="2161676"/>
    <lineage>
        <taxon>Bacteria</taxon>
        <taxon>Pseudomonadati</taxon>
        <taxon>Pseudomonadota</taxon>
        <taxon>Alphaproteobacteria</taxon>
        <taxon>Rhodobacterales</taxon>
        <taxon>Roseobacteraceae</taxon>
        <taxon>Sulfitobacter</taxon>
    </lineage>
</organism>
<dbReference type="GO" id="GO:0032259">
    <property type="term" value="P:methylation"/>
    <property type="evidence" value="ECO:0007669"/>
    <property type="project" value="UniProtKB-KW"/>
</dbReference>
<reference evidence="3" key="1">
    <citation type="journal article" date="2019" name="Int. J. Syst. Evol. Microbiol.">
        <title>The Global Catalogue of Microorganisms (GCM) 10K type strain sequencing project: providing services to taxonomists for standard genome sequencing and annotation.</title>
        <authorList>
            <consortium name="The Broad Institute Genomics Platform"/>
            <consortium name="The Broad Institute Genome Sequencing Center for Infectious Disease"/>
            <person name="Wu L."/>
            <person name="Ma J."/>
        </authorList>
    </citation>
    <scope>NUCLEOTIDE SEQUENCE [LARGE SCALE GENOMIC DNA]</scope>
    <source>
        <strain evidence="3">TISTR 2562</strain>
    </source>
</reference>
<keyword evidence="2" id="KW-0808">Transferase</keyword>
<dbReference type="PANTHER" id="PTHR47739:SF1">
    <property type="entry name" value="TRNA1(VAL) (ADENINE(37)-N6)-METHYLTRANSFERASE"/>
    <property type="match status" value="1"/>
</dbReference>
<dbReference type="Proteomes" id="UP001597474">
    <property type="component" value="Unassembled WGS sequence"/>
</dbReference>
<dbReference type="EC" id="2.1.1.223" evidence="2"/>